<accession>A0A518D543</accession>
<feature type="transmembrane region" description="Helical" evidence="1">
    <location>
        <begin position="293"/>
        <end position="311"/>
    </location>
</feature>
<dbReference type="InterPro" id="IPR038731">
    <property type="entry name" value="RgtA/B/C-like"/>
</dbReference>
<feature type="transmembrane region" description="Helical" evidence="1">
    <location>
        <begin position="196"/>
        <end position="218"/>
    </location>
</feature>
<evidence type="ECO:0000313" key="3">
    <source>
        <dbReference type="EMBL" id="QDU86593.1"/>
    </source>
</evidence>
<evidence type="ECO:0000259" key="2">
    <source>
        <dbReference type="Pfam" id="PF13231"/>
    </source>
</evidence>
<proteinExistence type="predicted"/>
<dbReference type="Proteomes" id="UP000319342">
    <property type="component" value="Chromosome"/>
</dbReference>
<dbReference type="EMBL" id="CP036290">
    <property type="protein sequence ID" value="QDU86593.1"/>
    <property type="molecule type" value="Genomic_DNA"/>
</dbReference>
<keyword evidence="1" id="KW-1133">Transmembrane helix</keyword>
<keyword evidence="4" id="KW-1185">Reference proteome</keyword>
<keyword evidence="1" id="KW-0812">Transmembrane</keyword>
<evidence type="ECO:0000313" key="4">
    <source>
        <dbReference type="Proteomes" id="UP000319342"/>
    </source>
</evidence>
<feature type="transmembrane region" description="Helical" evidence="1">
    <location>
        <begin position="161"/>
        <end position="189"/>
    </location>
</feature>
<reference evidence="3 4" key="1">
    <citation type="submission" date="2019-02" db="EMBL/GenBank/DDBJ databases">
        <title>Deep-cultivation of Planctomycetes and their phenomic and genomic characterization uncovers novel biology.</title>
        <authorList>
            <person name="Wiegand S."/>
            <person name="Jogler M."/>
            <person name="Boedeker C."/>
            <person name="Pinto D."/>
            <person name="Vollmers J."/>
            <person name="Rivas-Marin E."/>
            <person name="Kohn T."/>
            <person name="Peeters S.H."/>
            <person name="Heuer A."/>
            <person name="Rast P."/>
            <person name="Oberbeckmann S."/>
            <person name="Bunk B."/>
            <person name="Jeske O."/>
            <person name="Meyerdierks A."/>
            <person name="Storesund J.E."/>
            <person name="Kallscheuer N."/>
            <person name="Luecker S."/>
            <person name="Lage O.M."/>
            <person name="Pohl T."/>
            <person name="Merkel B.J."/>
            <person name="Hornburger P."/>
            <person name="Mueller R.-W."/>
            <person name="Bruemmer F."/>
            <person name="Labrenz M."/>
            <person name="Spormann A.M."/>
            <person name="Op den Camp H."/>
            <person name="Overmann J."/>
            <person name="Amann R."/>
            <person name="Jetten M.S.M."/>
            <person name="Mascher T."/>
            <person name="Medema M.H."/>
            <person name="Devos D.P."/>
            <person name="Kaster A.-K."/>
            <person name="Ovreas L."/>
            <person name="Rohde M."/>
            <person name="Galperin M.Y."/>
            <person name="Jogler C."/>
        </authorList>
    </citation>
    <scope>NUCLEOTIDE SEQUENCE [LARGE SCALE GENOMIC DNA]</scope>
    <source>
        <strain evidence="3 4">Pla163</strain>
    </source>
</reference>
<gene>
    <name evidence="3" type="ORF">Pla163_37440</name>
</gene>
<dbReference type="AlphaFoldDB" id="A0A518D543"/>
<protein>
    <recommendedName>
        <fullName evidence="2">Glycosyltransferase RgtA/B/C/D-like domain-containing protein</fullName>
    </recommendedName>
</protein>
<feature type="transmembrane region" description="Helical" evidence="1">
    <location>
        <begin position="264"/>
        <end position="286"/>
    </location>
</feature>
<evidence type="ECO:0000256" key="1">
    <source>
        <dbReference type="SAM" id="Phobius"/>
    </source>
</evidence>
<feature type="transmembrane region" description="Helical" evidence="1">
    <location>
        <begin position="82"/>
        <end position="106"/>
    </location>
</feature>
<dbReference type="Pfam" id="PF13231">
    <property type="entry name" value="PMT_2"/>
    <property type="match status" value="1"/>
</dbReference>
<sequence length="507" mass="54308">MTQDAGPSWRSRAGTGAVAFALVLAWLWAQPPLAPWGDALRFVDEAASIADLSLFGNHIGQRIGLHLVVPIGEALGLTPERAAVWLSMLGMAFGLGLAAATARALGATPRACVGWSLVAAASPSVTLLGPLTEVHGVQLAASALALWILVRSRERSSSARWSFAALALGVAVVGHTSQILLAAPFFAYVVLRRGKLAHVASAAVVCVAITGALGWVAMDFFARVGPDGYEGTWRPLYVLGRYSSIVLDMRERSGWFGPLDVLDFTWIEVLATGGLVWIAVAGAFGARRERSHLALPIGLAVYLIVLSQVGIHERGAYFLALFPLLVVVGSKLPANLPFALLVVQIPLGLAASLEDSERADARDWARGIEHLVRSGEMTLPMTIETADMVRQSAFPTVPDVVVGRMWYYQFEWVPPAAWDAVIAVDLGAELDADLARGRVFFDADVLPEDGGTGARWQRFTDAFLEARGLERRAIPWPTELGPPPTADLADRFLFEVVRPTEGAPAGE</sequence>
<organism evidence="3 4">
    <name type="scientific">Rohdeia mirabilis</name>
    <dbReference type="NCBI Taxonomy" id="2528008"/>
    <lineage>
        <taxon>Bacteria</taxon>
        <taxon>Pseudomonadati</taxon>
        <taxon>Planctomycetota</taxon>
        <taxon>Planctomycetia</taxon>
        <taxon>Planctomycetia incertae sedis</taxon>
        <taxon>Rohdeia</taxon>
    </lineage>
</organism>
<feature type="domain" description="Glycosyltransferase RgtA/B/C/D-like" evidence="2">
    <location>
        <begin position="78"/>
        <end position="209"/>
    </location>
</feature>
<name>A0A518D543_9BACT</name>
<keyword evidence="1" id="KW-0472">Membrane</keyword>